<gene>
    <name evidence="2" type="ORF">B0T26DRAFT_745233</name>
</gene>
<dbReference type="RefSeq" id="XP_060302029.1">
    <property type="nucleotide sequence ID" value="XM_060444534.1"/>
</dbReference>
<protein>
    <submittedName>
        <fullName evidence="2">Uncharacterized protein</fullName>
    </submittedName>
</protein>
<reference evidence="2" key="1">
    <citation type="submission" date="2023-06" db="EMBL/GenBank/DDBJ databases">
        <title>Genome-scale phylogeny and comparative genomics of the fungal order Sordariales.</title>
        <authorList>
            <consortium name="Lawrence Berkeley National Laboratory"/>
            <person name="Hensen N."/>
            <person name="Bonometti L."/>
            <person name="Westerberg I."/>
            <person name="Brannstrom I.O."/>
            <person name="Guillou S."/>
            <person name="Cros-Aarteil S."/>
            <person name="Calhoun S."/>
            <person name="Haridas S."/>
            <person name="Kuo A."/>
            <person name="Mondo S."/>
            <person name="Pangilinan J."/>
            <person name="Riley R."/>
            <person name="LaButti K."/>
            <person name="Andreopoulos B."/>
            <person name="Lipzen A."/>
            <person name="Chen C."/>
            <person name="Yanf M."/>
            <person name="Daum C."/>
            <person name="Ng V."/>
            <person name="Clum A."/>
            <person name="Steindorff A."/>
            <person name="Ohm R."/>
            <person name="Martin F."/>
            <person name="Silar P."/>
            <person name="Natvig D."/>
            <person name="Lalanne C."/>
            <person name="Gautier V."/>
            <person name="Ament-velasquez S.L."/>
            <person name="Kruys A."/>
            <person name="Hutchinson M.I."/>
            <person name="Powell A.J."/>
            <person name="Barry K."/>
            <person name="Miller A.N."/>
            <person name="Grigoriev I.V."/>
            <person name="Debuchy R."/>
            <person name="Gladieux P."/>
            <person name="Thoren M.H."/>
            <person name="Johannesson H."/>
        </authorList>
    </citation>
    <scope>NUCLEOTIDE SEQUENCE</scope>
    <source>
        <strain evidence="2">SMH2392-1A</strain>
    </source>
</reference>
<dbReference type="EMBL" id="JAUIRO010000001">
    <property type="protein sequence ID" value="KAK0733152.1"/>
    <property type="molecule type" value="Genomic_DNA"/>
</dbReference>
<feature type="signal peptide" evidence="1">
    <location>
        <begin position="1"/>
        <end position="20"/>
    </location>
</feature>
<evidence type="ECO:0000256" key="1">
    <source>
        <dbReference type="SAM" id="SignalP"/>
    </source>
</evidence>
<dbReference type="Proteomes" id="UP001172101">
    <property type="component" value="Unassembled WGS sequence"/>
</dbReference>
<organism evidence="2 3">
    <name type="scientific">Lasiosphaeria miniovina</name>
    <dbReference type="NCBI Taxonomy" id="1954250"/>
    <lineage>
        <taxon>Eukaryota</taxon>
        <taxon>Fungi</taxon>
        <taxon>Dikarya</taxon>
        <taxon>Ascomycota</taxon>
        <taxon>Pezizomycotina</taxon>
        <taxon>Sordariomycetes</taxon>
        <taxon>Sordariomycetidae</taxon>
        <taxon>Sordariales</taxon>
        <taxon>Lasiosphaeriaceae</taxon>
        <taxon>Lasiosphaeria</taxon>
    </lineage>
</organism>
<keyword evidence="3" id="KW-1185">Reference proteome</keyword>
<evidence type="ECO:0000313" key="3">
    <source>
        <dbReference type="Proteomes" id="UP001172101"/>
    </source>
</evidence>
<comment type="caution">
    <text evidence="2">The sequence shown here is derived from an EMBL/GenBank/DDBJ whole genome shotgun (WGS) entry which is preliminary data.</text>
</comment>
<feature type="chain" id="PRO_5041304952" evidence="1">
    <location>
        <begin position="21"/>
        <end position="84"/>
    </location>
</feature>
<sequence>MVQITAITFAAAALFAGANGGAVDAGLEARKNGHCPVGVVRACGWFLLNPETSSCITVKYQTTLNLDPRTNLWTRSTRPTLMAS</sequence>
<proteinExistence type="predicted"/>
<dbReference type="GeneID" id="85327804"/>
<name>A0AA40BF96_9PEZI</name>
<accession>A0AA40BF96</accession>
<dbReference type="AlphaFoldDB" id="A0AA40BF96"/>
<keyword evidence="1" id="KW-0732">Signal</keyword>
<evidence type="ECO:0000313" key="2">
    <source>
        <dbReference type="EMBL" id="KAK0733152.1"/>
    </source>
</evidence>